<reference evidence="2 3" key="1">
    <citation type="submission" date="2019-03" db="EMBL/GenBank/DDBJ databases">
        <title>Genomic Encyclopedia of Type Strains, Phase III (KMG-III): the genomes of soil and plant-associated and newly described type strains.</title>
        <authorList>
            <person name="Whitman W."/>
        </authorList>
    </citation>
    <scope>NUCLEOTIDE SEQUENCE [LARGE SCALE GENOMIC DNA]</scope>
    <source>
        <strain evidence="2 3">CECT 8976</strain>
    </source>
</reference>
<dbReference type="Proteomes" id="UP000295611">
    <property type="component" value="Unassembled WGS sequence"/>
</dbReference>
<comment type="caution">
    <text evidence="2">The sequence shown here is derived from an EMBL/GenBank/DDBJ whole genome shotgun (WGS) entry which is preliminary data.</text>
</comment>
<protein>
    <submittedName>
        <fullName evidence="2">Uncharacterized protein YdaU (DUF1376 family)</fullName>
    </submittedName>
</protein>
<organism evidence="2 3">
    <name type="scientific">Paludibacterium purpuratum</name>
    <dbReference type="NCBI Taxonomy" id="1144873"/>
    <lineage>
        <taxon>Bacteria</taxon>
        <taxon>Pseudomonadati</taxon>
        <taxon>Pseudomonadota</taxon>
        <taxon>Betaproteobacteria</taxon>
        <taxon>Neisseriales</taxon>
        <taxon>Chromobacteriaceae</taxon>
        <taxon>Paludibacterium</taxon>
    </lineage>
</organism>
<dbReference type="InterPro" id="IPR010781">
    <property type="entry name" value="DUF1376"/>
</dbReference>
<feature type="compositionally biased region" description="Basic residues" evidence="1">
    <location>
        <begin position="100"/>
        <end position="111"/>
    </location>
</feature>
<feature type="region of interest" description="Disordered" evidence="1">
    <location>
        <begin position="83"/>
        <end position="178"/>
    </location>
</feature>
<gene>
    <name evidence="2" type="ORF">DFP86_102300</name>
</gene>
<name>A0A4R7BEJ4_9NEIS</name>
<evidence type="ECO:0000256" key="1">
    <source>
        <dbReference type="SAM" id="MobiDB-lite"/>
    </source>
</evidence>
<dbReference type="AlphaFoldDB" id="A0A4R7BEJ4"/>
<dbReference type="RefSeq" id="WP_133678603.1">
    <property type="nucleotide sequence ID" value="NZ_SNZP01000002.1"/>
</dbReference>
<accession>A0A4R7BEJ4</accession>
<evidence type="ECO:0000313" key="2">
    <source>
        <dbReference type="EMBL" id="TDR82186.1"/>
    </source>
</evidence>
<dbReference type="OrthoDB" id="5526813at2"/>
<sequence length="278" mass="31168">MNFYKRFMGDYARGTAHLSLAEHGAYSLLLDYYYATEKGLPDDMVALYRICRAFSPEEQQAVSSVAEQYFPIGDDGLRHNTRADEQIEDDSTRIDAARANGKRGGRPRKTQAKPSGLQDENPMGFENETQTEPNENPEETQDESSPQPEPDAHKPNGLFAGDSRAPTRTHGGHDTVMTSCPSTLEPTRAHRGIAANQHLDLDNELAMFLAHAREKAQMSADWNASFEKWLRRSRNFGGGKDQRQPAKTSLEEHNREAMRLAKARIFGTDMSAEKEINP</sequence>
<evidence type="ECO:0000313" key="3">
    <source>
        <dbReference type="Proteomes" id="UP000295611"/>
    </source>
</evidence>
<feature type="compositionally biased region" description="Basic and acidic residues" evidence="1">
    <location>
        <begin position="83"/>
        <end position="96"/>
    </location>
</feature>
<dbReference type="EMBL" id="SNZP01000002">
    <property type="protein sequence ID" value="TDR82186.1"/>
    <property type="molecule type" value="Genomic_DNA"/>
</dbReference>
<keyword evidence="3" id="KW-1185">Reference proteome</keyword>
<dbReference type="Pfam" id="PF07120">
    <property type="entry name" value="DUF1376"/>
    <property type="match status" value="1"/>
</dbReference>
<proteinExistence type="predicted"/>